<feature type="domain" description="Resolvase/invertase-type recombinase catalytic" evidence="1">
    <location>
        <begin position="1"/>
        <end position="110"/>
    </location>
</feature>
<dbReference type="Pfam" id="PF13408">
    <property type="entry name" value="Zn_ribbon_recom"/>
    <property type="match status" value="1"/>
</dbReference>
<dbReference type="PROSITE" id="PS51736">
    <property type="entry name" value="RECOMBINASES_3"/>
    <property type="match status" value="1"/>
</dbReference>
<dbReference type="AlphaFoldDB" id="A0A839K0X0"/>
<accession>A0A839K0X0</accession>
<dbReference type="InterPro" id="IPR050639">
    <property type="entry name" value="SSR_resolvase"/>
</dbReference>
<dbReference type="EMBL" id="JACEGA010000001">
    <property type="protein sequence ID" value="MBB2183565.1"/>
    <property type="molecule type" value="Genomic_DNA"/>
</dbReference>
<dbReference type="GO" id="GO:0003677">
    <property type="term" value="F:DNA binding"/>
    <property type="evidence" value="ECO:0007669"/>
    <property type="project" value="InterPro"/>
</dbReference>
<feature type="domain" description="Recombinase" evidence="2">
    <location>
        <begin position="120"/>
        <end position="246"/>
    </location>
</feature>
<dbReference type="Proteomes" id="UP000574276">
    <property type="component" value="Unassembled WGS sequence"/>
</dbReference>
<protein>
    <submittedName>
        <fullName evidence="3">Recombinase family protein</fullName>
    </submittedName>
</protein>
<dbReference type="InterPro" id="IPR038109">
    <property type="entry name" value="DNA_bind_recomb_sf"/>
</dbReference>
<gene>
    <name evidence="3" type="ORF">H0486_11835</name>
</gene>
<evidence type="ECO:0000259" key="1">
    <source>
        <dbReference type="PROSITE" id="PS51736"/>
    </source>
</evidence>
<keyword evidence="4" id="KW-1185">Reference proteome</keyword>
<name>A0A839K0X0_9FIRM</name>
<dbReference type="RefSeq" id="WP_228353198.1">
    <property type="nucleotide sequence ID" value="NZ_JACEGA010000001.1"/>
</dbReference>
<organism evidence="3 4">
    <name type="scientific">Variimorphobacter saccharofermentans</name>
    <dbReference type="NCBI Taxonomy" id="2755051"/>
    <lineage>
        <taxon>Bacteria</taxon>
        <taxon>Bacillati</taxon>
        <taxon>Bacillota</taxon>
        <taxon>Clostridia</taxon>
        <taxon>Lachnospirales</taxon>
        <taxon>Lachnospiraceae</taxon>
        <taxon>Variimorphobacter</taxon>
    </lineage>
</organism>
<dbReference type="SMART" id="SM00857">
    <property type="entry name" value="Resolvase"/>
    <property type="match status" value="1"/>
</dbReference>
<dbReference type="SUPFAM" id="SSF53041">
    <property type="entry name" value="Resolvase-like"/>
    <property type="match status" value="1"/>
</dbReference>
<dbReference type="PROSITE" id="PS51737">
    <property type="entry name" value="RECOMBINASE_DNA_BIND"/>
    <property type="match status" value="1"/>
</dbReference>
<evidence type="ECO:0000313" key="3">
    <source>
        <dbReference type="EMBL" id="MBB2183565.1"/>
    </source>
</evidence>
<dbReference type="Gene3D" id="3.40.50.1390">
    <property type="entry name" value="Resolvase, N-terminal catalytic domain"/>
    <property type="match status" value="1"/>
</dbReference>
<dbReference type="InterPro" id="IPR036162">
    <property type="entry name" value="Resolvase-like_N_sf"/>
</dbReference>
<proteinExistence type="predicted"/>
<dbReference type="CDD" id="cd00338">
    <property type="entry name" value="Ser_Recombinase"/>
    <property type="match status" value="1"/>
</dbReference>
<dbReference type="PANTHER" id="PTHR30461">
    <property type="entry name" value="DNA-INVERTASE FROM LAMBDOID PROPHAGE"/>
    <property type="match status" value="1"/>
</dbReference>
<sequence>MTQGDEGISGTALRKREAFLQMMEDCKSRKIDVIYTKSVSRFGRNTVDALESIRTLMEYNVNVIFEKEHIESMKVEGELLLTVLMALSQNESKQQSDNVKWGIRRRYERGEIQSIPLGTLQGYDKNEDGNLVINEKEAEIIRHIYDLYLKGYGRYRISQILEDEGIPSNQGHTKWSWSTVEKILRNEKYRGDMLCQKTYSTNYLTKKKKKNMGELPQYYIENTHPEIIDKRIWDVVKLMHERDKKYEKAHYLNSCHRDTEQLPLIGKMVCKQCGYTFVRRKYKKAKLQHQYYWCCGSFYKNIERHPDKYSITDERPTQLFVEAWNKLLRKKVRYSKVPANVLEEYRREELEELFKQGPLQMFNYERMLQTLDHMEIGEDGYADIYFYAGTMVRVKI</sequence>
<dbReference type="Pfam" id="PF00239">
    <property type="entry name" value="Resolvase"/>
    <property type="match status" value="1"/>
</dbReference>
<dbReference type="InterPro" id="IPR006119">
    <property type="entry name" value="Resolv_N"/>
</dbReference>
<evidence type="ECO:0000313" key="4">
    <source>
        <dbReference type="Proteomes" id="UP000574276"/>
    </source>
</evidence>
<reference evidence="3 4" key="1">
    <citation type="submission" date="2020-07" db="EMBL/GenBank/DDBJ databases">
        <title>Characterization and genome sequencing of isolate MD1, a novel member within the family Lachnospiraceae.</title>
        <authorList>
            <person name="Rettenmaier R."/>
            <person name="Di Bello L."/>
            <person name="Zinser C."/>
            <person name="Scheitz K."/>
            <person name="Liebl W."/>
            <person name="Zverlov V."/>
        </authorList>
    </citation>
    <scope>NUCLEOTIDE SEQUENCE [LARGE SCALE GENOMIC DNA]</scope>
    <source>
        <strain evidence="3 4">MD1</strain>
    </source>
</reference>
<dbReference type="InterPro" id="IPR025827">
    <property type="entry name" value="Zn_ribbon_recom_dom"/>
</dbReference>
<dbReference type="PANTHER" id="PTHR30461:SF23">
    <property type="entry name" value="DNA RECOMBINASE-RELATED"/>
    <property type="match status" value="1"/>
</dbReference>
<dbReference type="Pfam" id="PF07508">
    <property type="entry name" value="Recombinase"/>
    <property type="match status" value="1"/>
</dbReference>
<dbReference type="Gene3D" id="3.90.1750.20">
    <property type="entry name" value="Putative Large Serine Recombinase, Chain B, Domain 2"/>
    <property type="match status" value="1"/>
</dbReference>
<comment type="caution">
    <text evidence="3">The sequence shown here is derived from an EMBL/GenBank/DDBJ whole genome shotgun (WGS) entry which is preliminary data.</text>
</comment>
<dbReference type="InterPro" id="IPR011109">
    <property type="entry name" value="DNA_bind_recombinase_dom"/>
</dbReference>
<dbReference type="GO" id="GO:0000150">
    <property type="term" value="F:DNA strand exchange activity"/>
    <property type="evidence" value="ECO:0007669"/>
    <property type="project" value="InterPro"/>
</dbReference>
<evidence type="ECO:0000259" key="2">
    <source>
        <dbReference type="PROSITE" id="PS51737"/>
    </source>
</evidence>